<dbReference type="PANTHER" id="PTHR45614">
    <property type="entry name" value="MYB PROTEIN-RELATED"/>
    <property type="match status" value="1"/>
</dbReference>
<name>A0A7U2I9A9_PHANO</name>
<reference evidence="8" key="1">
    <citation type="journal article" date="2021" name="BMC Genomics">
        <title>Chromosome-level genome assembly and manually-curated proteome of model necrotroph Parastagonospora nodorum Sn15 reveals a genome-wide trove of candidate effector homologs, and redundancy of virulence-related functions within an accessory chromosome.</title>
        <authorList>
            <person name="Bertazzoni S."/>
            <person name="Jones D.A.B."/>
            <person name="Phan H.T."/>
            <person name="Tan K.-C."/>
            <person name="Hane J.K."/>
        </authorList>
    </citation>
    <scope>NUCLEOTIDE SEQUENCE [LARGE SCALE GENOMIC DNA]</scope>
    <source>
        <strain evidence="8">SN15 / ATCC MYA-4574 / FGSC 10173)</strain>
    </source>
</reference>
<keyword evidence="8" id="KW-1185">Reference proteome</keyword>
<evidence type="ECO:0000256" key="4">
    <source>
        <dbReference type="SAM" id="MobiDB-lite"/>
    </source>
</evidence>
<feature type="domain" description="Myb-like" evidence="5">
    <location>
        <begin position="111"/>
        <end position="162"/>
    </location>
</feature>
<sequence>MQSSSRQPRKWTLAEDQKLREEVEAQVVDNGEVKDWCRVAASLHGRTNKDCRKRWHNSVAGGLKKGQWSKSEDELLARAVQEHGQRWTLVANCVESRSADQCAKRWQQSLDPELDHSEWRDEEDRILIEATQQLGRHWKDIQREHFPGRSKNTIKNRYTVLVRRYQNQGIFLPSRGSSPSDSSTPGPLSNYALDDEYSYHASNSYNTLMPPQHHGTSAGSHRSWSSLDSEAAISAWSHPPDYSLPIISPTPNMTGQPLPDYALTPHPHALTHWDWPANAMHARSPISYNAHPAPQHYDDYALHPPLAARSNARASYPGVLPNAVPPSNLPRARAWSEQQSHDSLAAATYEDPGLLQQNPLYRF</sequence>
<dbReference type="Gene3D" id="1.10.10.60">
    <property type="entry name" value="Homeodomain-like"/>
    <property type="match status" value="3"/>
</dbReference>
<evidence type="ECO:0000259" key="5">
    <source>
        <dbReference type="PROSITE" id="PS50090"/>
    </source>
</evidence>
<dbReference type="InterPro" id="IPR050560">
    <property type="entry name" value="MYB_TF"/>
</dbReference>
<evidence type="ECO:0000256" key="2">
    <source>
        <dbReference type="ARBA" id="ARBA00023163"/>
    </source>
</evidence>
<feature type="compositionally biased region" description="Low complexity" evidence="4">
    <location>
        <begin position="172"/>
        <end position="189"/>
    </location>
</feature>
<dbReference type="FunFam" id="1.10.10.60:FF:000016">
    <property type="entry name" value="Transcriptional activator Myb isoform A"/>
    <property type="match status" value="1"/>
</dbReference>
<dbReference type="CDD" id="cd00167">
    <property type="entry name" value="SANT"/>
    <property type="match status" value="3"/>
</dbReference>
<organism evidence="7 8">
    <name type="scientific">Phaeosphaeria nodorum (strain SN15 / ATCC MYA-4574 / FGSC 10173)</name>
    <name type="common">Glume blotch fungus</name>
    <name type="synonym">Parastagonospora nodorum</name>
    <dbReference type="NCBI Taxonomy" id="321614"/>
    <lineage>
        <taxon>Eukaryota</taxon>
        <taxon>Fungi</taxon>
        <taxon>Dikarya</taxon>
        <taxon>Ascomycota</taxon>
        <taxon>Pezizomycotina</taxon>
        <taxon>Dothideomycetes</taxon>
        <taxon>Pleosporomycetidae</taxon>
        <taxon>Pleosporales</taxon>
        <taxon>Pleosporineae</taxon>
        <taxon>Phaeosphaeriaceae</taxon>
        <taxon>Parastagonospora</taxon>
    </lineage>
</organism>
<dbReference type="InterPro" id="IPR009057">
    <property type="entry name" value="Homeodomain-like_sf"/>
</dbReference>
<feature type="region of interest" description="Disordered" evidence="4">
    <location>
        <begin position="203"/>
        <end position="223"/>
    </location>
</feature>
<dbReference type="EMBL" id="CP069041">
    <property type="protein sequence ID" value="QRD05628.1"/>
    <property type="molecule type" value="Genomic_DNA"/>
</dbReference>
<evidence type="ECO:0000256" key="3">
    <source>
        <dbReference type="ARBA" id="ARBA00023242"/>
    </source>
</evidence>
<gene>
    <name evidence="7" type="ORF">JI435_059080</name>
</gene>
<feature type="domain" description="HTH myb-type" evidence="6">
    <location>
        <begin position="63"/>
        <end position="114"/>
    </location>
</feature>
<feature type="domain" description="Myb-like" evidence="5">
    <location>
        <begin position="60"/>
        <end position="110"/>
    </location>
</feature>
<keyword evidence="2" id="KW-0804">Transcription</keyword>
<dbReference type="OrthoDB" id="2143914at2759"/>
<dbReference type="InterPro" id="IPR017930">
    <property type="entry name" value="Myb_dom"/>
</dbReference>
<accession>A0A7U2I9A9</accession>
<keyword evidence="3" id="KW-0539">Nucleus</keyword>
<evidence type="ECO:0000313" key="8">
    <source>
        <dbReference type="Proteomes" id="UP000663193"/>
    </source>
</evidence>
<dbReference type="AlphaFoldDB" id="A0A7U2I9A9"/>
<dbReference type="Pfam" id="PF00249">
    <property type="entry name" value="Myb_DNA-binding"/>
    <property type="match status" value="3"/>
</dbReference>
<evidence type="ECO:0000259" key="6">
    <source>
        <dbReference type="PROSITE" id="PS51294"/>
    </source>
</evidence>
<dbReference type="PROSITE" id="PS51294">
    <property type="entry name" value="HTH_MYB"/>
    <property type="match status" value="2"/>
</dbReference>
<dbReference type="SUPFAM" id="SSF46689">
    <property type="entry name" value="Homeodomain-like"/>
    <property type="match status" value="2"/>
</dbReference>
<protein>
    <submittedName>
        <fullName evidence="7">Uncharacterized protein</fullName>
    </submittedName>
</protein>
<dbReference type="PROSITE" id="PS50090">
    <property type="entry name" value="MYB_LIKE"/>
    <property type="match status" value="3"/>
</dbReference>
<keyword evidence="1" id="KW-0805">Transcription regulation</keyword>
<dbReference type="VEuPathDB" id="FungiDB:JI435_059080"/>
<feature type="region of interest" description="Disordered" evidence="4">
    <location>
        <begin position="171"/>
        <end position="191"/>
    </location>
</feature>
<feature type="domain" description="Myb-like" evidence="5">
    <location>
        <begin position="3"/>
        <end position="59"/>
    </location>
</feature>
<dbReference type="InterPro" id="IPR001005">
    <property type="entry name" value="SANT/Myb"/>
</dbReference>
<evidence type="ECO:0000256" key="1">
    <source>
        <dbReference type="ARBA" id="ARBA00023015"/>
    </source>
</evidence>
<dbReference type="SMART" id="SM00717">
    <property type="entry name" value="SANT"/>
    <property type="match status" value="3"/>
</dbReference>
<evidence type="ECO:0000313" key="7">
    <source>
        <dbReference type="EMBL" id="QRD05628.1"/>
    </source>
</evidence>
<proteinExistence type="predicted"/>
<dbReference type="PANTHER" id="PTHR45614:SF265">
    <property type="entry name" value="MYB-LIKE DOMAIN-CONTAINING PROTEIN-RELATED"/>
    <property type="match status" value="1"/>
</dbReference>
<feature type="domain" description="HTH myb-type" evidence="6">
    <location>
        <begin position="119"/>
        <end position="166"/>
    </location>
</feature>
<dbReference type="Proteomes" id="UP000663193">
    <property type="component" value="Chromosome 19"/>
</dbReference>